<evidence type="ECO:0000256" key="3">
    <source>
        <dbReference type="ARBA" id="ARBA00022729"/>
    </source>
</evidence>
<evidence type="ECO:0000256" key="6">
    <source>
        <dbReference type="ARBA" id="ARBA00047512"/>
    </source>
</evidence>
<dbReference type="EC" id="3.1.4.46" evidence="2"/>
<evidence type="ECO:0000256" key="2">
    <source>
        <dbReference type="ARBA" id="ARBA00012247"/>
    </source>
</evidence>
<organism evidence="9 10">
    <name type="scientific">Quercus suber</name>
    <name type="common">Cork oak</name>
    <dbReference type="NCBI Taxonomy" id="58331"/>
    <lineage>
        <taxon>Eukaryota</taxon>
        <taxon>Viridiplantae</taxon>
        <taxon>Streptophyta</taxon>
        <taxon>Embryophyta</taxon>
        <taxon>Tracheophyta</taxon>
        <taxon>Spermatophyta</taxon>
        <taxon>Magnoliopsida</taxon>
        <taxon>eudicotyledons</taxon>
        <taxon>Gunneridae</taxon>
        <taxon>Pentapetalae</taxon>
        <taxon>rosids</taxon>
        <taxon>fabids</taxon>
        <taxon>Fagales</taxon>
        <taxon>Fagaceae</taxon>
        <taxon>Quercus</taxon>
    </lineage>
</organism>
<dbReference type="InterPro" id="IPR017946">
    <property type="entry name" value="PLC-like_Pdiesterase_TIM-brl"/>
</dbReference>
<evidence type="ECO:0000256" key="4">
    <source>
        <dbReference type="ARBA" id="ARBA00022798"/>
    </source>
</evidence>
<name>A0AAW0IR15_QUESU</name>
<evidence type="ECO:0000256" key="7">
    <source>
        <dbReference type="SAM" id="SignalP"/>
    </source>
</evidence>
<dbReference type="AlphaFoldDB" id="A0AAW0IR15"/>
<dbReference type="PANTHER" id="PTHR43620">
    <property type="entry name" value="GLYCEROPHOSPHORYL DIESTER PHOSPHODIESTERASE"/>
    <property type="match status" value="1"/>
</dbReference>
<evidence type="ECO:0000313" key="10">
    <source>
        <dbReference type="Proteomes" id="UP000237347"/>
    </source>
</evidence>
<dbReference type="PROSITE" id="PS51704">
    <property type="entry name" value="GP_PDE"/>
    <property type="match status" value="1"/>
</dbReference>
<dbReference type="Gene3D" id="3.20.20.190">
    <property type="entry name" value="Phosphatidylinositol (PI) phosphodiesterase"/>
    <property type="match status" value="1"/>
</dbReference>
<proteinExistence type="inferred from homology"/>
<feature type="signal peptide" evidence="7">
    <location>
        <begin position="1"/>
        <end position="19"/>
    </location>
</feature>
<sequence>MIFRILLLAFVFHLPHSPANPLVISKYGASGDFPGCMDLSYRKAIDDHKDVLDCLVQLAKDGTLFTINFLTIFKLFCTGHCRGQGTLEAEEVTLAAEDFFYDFFEDPD</sequence>
<protein>
    <recommendedName>
        <fullName evidence="2">glycerophosphodiester phosphodiesterase</fullName>
        <ecNumber evidence="2">3.1.4.46</ecNumber>
    </recommendedName>
</protein>
<keyword evidence="10" id="KW-1185">Reference proteome</keyword>
<keyword evidence="3 7" id="KW-0732">Signal</keyword>
<keyword evidence="5" id="KW-0378">Hydrolase</keyword>
<gene>
    <name evidence="9" type="primary">GDPDL3_1</name>
    <name evidence="9" type="ORF">CFP56_043877</name>
</gene>
<evidence type="ECO:0000256" key="1">
    <source>
        <dbReference type="ARBA" id="ARBA00007277"/>
    </source>
</evidence>
<comment type="catalytic activity">
    <reaction evidence="6">
        <text>a sn-glycero-3-phosphodiester + H2O = an alcohol + sn-glycerol 3-phosphate + H(+)</text>
        <dbReference type="Rhea" id="RHEA:12969"/>
        <dbReference type="ChEBI" id="CHEBI:15377"/>
        <dbReference type="ChEBI" id="CHEBI:15378"/>
        <dbReference type="ChEBI" id="CHEBI:30879"/>
        <dbReference type="ChEBI" id="CHEBI:57597"/>
        <dbReference type="ChEBI" id="CHEBI:83408"/>
        <dbReference type="EC" id="3.1.4.46"/>
    </reaction>
</comment>
<dbReference type="GO" id="GO:0006629">
    <property type="term" value="P:lipid metabolic process"/>
    <property type="evidence" value="ECO:0007669"/>
    <property type="project" value="InterPro"/>
</dbReference>
<dbReference type="GO" id="GO:0008889">
    <property type="term" value="F:glycerophosphodiester phosphodiesterase activity"/>
    <property type="evidence" value="ECO:0007669"/>
    <property type="project" value="UniProtKB-EC"/>
</dbReference>
<accession>A0AAW0IR15</accession>
<dbReference type="PANTHER" id="PTHR43620:SF7">
    <property type="entry name" value="GLYCEROPHOSPHODIESTER PHOSPHODIESTERASE GDPD5-RELATED"/>
    <property type="match status" value="1"/>
</dbReference>
<dbReference type="InterPro" id="IPR030395">
    <property type="entry name" value="GP_PDE_dom"/>
</dbReference>
<comment type="similarity">
    <text evidence="1">Belongs to the glycerophosphoryl diester phosphodiesterase family.</text>
</comment>
<dbReference type="Proteomes" id="UP000237347">
    <property type="component" value="Unassembled WGS sequence"/>
</dbReference>
<reference evidence="9 10" key="1">
    <citation type="journal article" date="2018" name="Sci. Data">
        <title>The draft genome sequence of cork oak.</title>
        <authorList>
            <person name="Ramos A.M."/>
            <person name="Usie A."/>
            <person name="Barbosa P."/>
            <person name="Barros P.M."/>
            <person name="Capote T."/>
            <person name="Chaves I."/>
            <person name="Simoes F."/>
            <person name="Abreu I."/>
            <person name="Carrasquinho I."/>
            <person name="Faro C."/>
            <person name="Guimaraes J.B."/>
            <person name="Mendonca D."/>
            <person name="Nobrega F."/>
            <person name="Rodrigues L."/>
            <person name="Saibo N.J.M."/>
            <person name="Varela M.C."/>
            <person name="Egas C."/>
            <person name="Matos J."/>
            <person name="Miguel C.M."/>
            <person name="Oliveira M.M."/>
            <person name="Ricardo C.P."/>
            <person name="Goncalves S."/>
        </authorList>
    </citation>
    <scope>NUCLEOTIDE SEQUENCE [LARGE SCALE GENOMIC DNA]</scope>
    <source>
        <strain evidence="10">cv. HL8</strain>
    </source>
</reference>
<dbReference type="GO" id="GO:0006071">
    <property type="term" value="P:glycerol metabolic process"/>
    <property type="evidence" value="ECO:0007669"/>
    <property type="project" value="UniProtKB-KW"/>
</dbReference>
<comment type="caution">
    <text evidence="9">The sequence shown here is derived from an EMBL/GenBank/DDBJ whole genome shotgun (WGS) entry which is preliminary data.</text>
</comment>
<feature type="chain" id="PRO_5043508403" description="glycerophosphodiester phosphodiesterase" evidence="7">
    <location>
        <begin position="20"/>
        <end position="108"/>
    </location>
</feature>
<keyword evidence="4" id="KW-0319">Glycerol metabolism</keyword>
<dbReference type="SUPFAM" id="SSF51695">
    <property type="entry name" value="PLC-like phosphodiesterases"/>
    <property type="match status" value="1"/>
</dbReference>
<dbReference type="EMBL" id="PKMF04000928">
    <property type="protein sequence ID" value="KAK7816643.1"/>
    <property type="molecule type" value="Genomic_DNA"/>
</dbReference>
<feature type="domain" description="GP-PDE" evidence="8">
    <location>
        <begin position="21"/>
        <end position="108"/>
    </location>
</feature>
<evidence type="ECO:0000259" key="8">
    <source>
        <dbReference type="PROSITE" id="PS51704"/>
    </source>
</evidence>
<evidence type="ECO:0000313" key="9">
    <source>
        <dbReference type="EMBL" id="KAK7816643.1"/>
    </source>
</evidence>
<evidence type="ECO:0000256" key="5">
    <source>
        <dbReference type="ARBA" id="ARBA00022801"/>
    </source>
</evidence>